<reference evidence="2 3" key="1">
    <citation type="submission" date="2018-09" db="EMBL/GenBank/DDBJ databases">
        <title>Genomic investigation of the strawberry pathogen Phytophthora fragariae indicates pathogenicity is determined by transcriptional variation in three key races.</title>
        <authorList>
            <person name="Adams T.M."/>
            <person name="Armitage A.D."/>
            <person name="Sobczyk M.K."/>
            <person name="Bates H.J."/>
            <person name="Dunwell J.M."/>
            <person name="Nellist C.F."/>
            <person name="Harrison R.J."/>
        </authorList>
    </citation>
    <scope>NUCLEOTIDE SEQUENCE [LARGE SCALE GENOMIC DNA]</scope>
    <source>
        <strain evidence="2 3">NOV-77</strain>
    </source>
</reference>
<protein>
    <submittedName>
        <fullName evidence="2">Uncharacterized protein</fullName>
    </submittedName>
</protein>
<name>A0A6G0QGA8_9STRA</name>
<evidence type="ECO:0000313" key="3">
    <source>
        <dbReference type="Proteomes" id="UP000486351"/>
    </source>
</evidence>
<sequence>MSRMESPRNDDELKMNWSAEAVDASDNVSTDSEEEFRGSEGGGGAGAAPARQHDREDDFDVEQDVQMDADAAKKQKTEAVAIVIDAYTKRHGNRMTSLELADGHWWENINGKSKFVLTLLSKANSIKGIPGMARCECFVAKDKRRYKSPYFLILCSSALRCVAVIKHLTPFKCRVA</sequence>
<accession>A0A6G0QGA8</accession>
<organism evidence="2 3">
    <name type="scientific">Phytophthora fragariae</name>
    <dbReference type="NCBI Taxonomy" id="53985"/>
    <lineage>
        <taxon>Eukaryota</taxon>
        <taxon>Sar</taxon>
        <taxon>Stramenopiles</taxon>
        <taxon>Oomycota</taxon>
        <taxon>Peronosporomycetes</taxon>
        <taxon>Peronosporales</taxon>
        <taxon>Peronosporaceae</taxon>
        <taxon>Phytophthora</taxon>
    </lineage>
</organism>
<feature type="compositionally biased region" description="Basic and acidic residues" evidence="1">
    <location>
        <begin position="1"/>
        <end position="14"/>
    </location>
</feature>
<dbReference type="AlphaFoldDB" id="A0A6G0QGA8"/>
<evidence type="ECO:0000256" key="1">
    <source>
        <dbReference type="SAM" id="MobiDB-lite"/>
    </source>
</evidence>
<proteinExistence type="predicted"/>
<gene>
    <name evidence="2" type="ORF">PF008_g26998</name>
</gene>
<dbReference type="Proteomes" id="UP000486351">
    <property type="component" value="Unassembled WGS sequence"/>
</dbReference>
<evidence type="ECO:0000313" key="2">
    <source>
        <dbReference type="EMBL" id="KAE9285112.1"/>
    </source>
</evidence>
<comment type="caution">
    <text evidence="2">The sequence shown here is derived from an EMBL/GenBank/DDBJ whole genome shotgun (WGS) entry which is preliminary data.</text>
</comment>
<dbReference type="EMBL" id="QXFY01003442">
    <property type="protein sequence ID" value="KAE9285112.1"/>
    <property type="molecule type" value="Genomic_DNA"/>
</dbReference>
<feature type="region of interest" description="Disordered" evidence="1">
    <location>
        <begin position="1"/>
        <end position="58"/>
    </location>
</feature>